<keyword evidence="3" id="KW-0328">Glycosyltransferase</keyword>
<dbReference type="Gene3D" id="3.90.176.10">
    <property type="entry name" value="Toxin ADP-ribosyltransferase, Chain A, domain 1"/>
    <property type="match status" value="1"/>
</dbReference>
<evidence type="ECO:0000256" key="3">
    <source>
        <dbReference type="ARBA" id="ARBA00022676"/>
    </source>
</evidence>
<sequence length="699" mass="80299">MFLERFQKRKQLKHNFMEKKIDEESKRILRGSRIIQFAGLEKGIYGSGKDHFEGIRPNKIFDEISNEHALNTPFGKNSAFYKPTTEDYDALSKDFYTGGINYELLVKDLKEKLGLINSFLFEPEKYLLEDKTIYSGSSSFNAPVFSSIKNNKPFVYKKNDKETQAVFDVSKLNTRKNLLSNSYNFGIYFDNYKVTYNLNFIYKDGEDKKFSDLQTDATESPYDFKLNDEYIAIKLYTGNAETFIEFLRIIKGNSQAEQMKNDIILDYKHFFATAKSNPDIIDALYENIPDFVLEALTDEILWKDFVSLSEKAIDTSGTNENLSVINLLKGVKNGVWWSIQVNNNPNVVRKVLNKLKAGYLEDFIIALTKVGINAWKNSDYQNAITYSLEMKDTLKNGVVENRFVYWSGFLEKEKKFEVGFTIHSYENGNQAPSESGSETLGINDAFTPLRIPDDKEDYFIPTIVANYFTEKQLAEDRWTVLENIAAALLPEFEASAFRSFSSLASKLRYSKYLKVLGENPAFQKILVELSNTRYMAKYLSLEEETAVRLYTSGYYSGLNRALRGEVAITEEYKAFKELLNNALKKLPKTSSSTFYRLEKMSPEMLSKEYAIGKTIEKKGFTSSTYDYMAVEEMMVDDVGYNVFIKITGKNGKNIETASLLPAEREVLFRSNTKFIVEDIEKIKNPTNGNDMFKITISEK</sequence>
<dbReference type="GO" id="GO:0106274">
    <property type="term" value="F:NAD+-protein-arginine ADP-ribosyltransferase activity"/>
    <property type="evidence" value="ECO:0007669"/>
    <property type="project" value="UniProtKB-EC"/>
</dbReference>
<dbReference type="EC" id="2.4.2.31" evidence="2"/>
<comment type="similarity">
    <text evidence="1">Belongs to the Arg-specific ADP-ribosyltransferase family.</text>
</comment>
<comment type="catalytic activity">
    <reaction evidence="6">
        <text>L-arginyl-[protein] + NAD(+) = N(omega)-(ADP-D-ribosyl)-L-arginyl-[protein] + nicotinamide + H(+)</text>
        <dbReference type="Rhea" id="RHEA:19149"/>
        <dbReference type="Rhea" id="RHEA-COMP:10532"/>
        <dbReference type="Rhea" id="RHEA-COMP:15087"/>
        <dbReference type="ChEBI" id="CHEBI:15378"/>
        <dbReference type="ChEBI" id="CHEBI:17154"/>
        <dbReference type="ChEBI" id="CHEBI:29965"/>
        <dbReference type="ChEBI" id="CHEBI:57540"/>
        <dbReference type="ChEBI" id="CHEBI:142554"/>
        <dbReference type="EC" id="2.4.2.31"/>
    </reaction>
</comment>
<evidence type="ECO:0000256" key="6">
    <source>
        <dbReference type="ARBA" id="ARBA00047597"/>
    </source>
</evidence>
<gene>
    <name evidence="7" type="ORF">C1634_007090</name>
</gene>
<dbReference type="Pfam" id="PF01129">
    <property type="entry name" value="ART"/>
    <property type="match status" value="1"/>
</dbReference>
<evidence type="ECO:0000256" key="5">
    <source>
        <dbReference type="ARBA" id="ARBA00022695"/>
    </source>
</evidence>
<comment type="caution">
    <text evidence="7">The sequence shown here is derived from an EMBL/GenBank/DDBJ whole genome shotgun (WGS) entry which is preliminary data.</text>
</comment>
<proteinExistence type="inferred from homology"/>
<dbReference type="AlphaFoldDB" id="A0A316WVC0"/>
<dbReference type="PROSITE" id="PS51996">
    <property type="entry name" value="TR_MART"/>
    <property type="match status" value="1"/>
</dbReference>
<keyword evidence="4" id="KW-0808">Transferase</keyword>
<evidence type="ECO:0000313" key="7">
    <source>
        <dbReference type="EMBL" id="PWN62540.1"/>
    </source>
</evidence>
<evidence type="ECO:0000256" key="2">
    <source>
        <dbReference type="ARBA" id="ARBA00012031"/>
    </source>
</evidence>
<dbReference type="InterPro" id="IPR000768">
    <property type="entry name" value="ART"/>
</dbReference>
<evidence type="ECO:0000313" key="8">
    <source>
        <dbReference type="Proteomes" id="UP000236413"/>
    </source>
</evidence>
<dbReference type="GO" id="GO:0016779">
    <property type="term" value="F:nucleotidyltransferase activity"/>
    <property type="evidence" value="ECO:0007669"/>
    <property type="project" value="UniProtKB-KW"/>
</dbReference>
<accession>A0A316WVC0</accession>
<reference evidence="7 8" key="1">
    <citation type="submission" date="2018-04" db="EMBL/GenBank/DDBJ databases">
        <title>Chryseobacterium oncorhynchi 701B-08T from rainbow trout, and Chryseobacterium viscerum 687B-08T from diseased fish.</title>
        <authorList>
            <person name="Jeong J.-J."/>
            <person name="Lee Y.J."/>
            <person name="Pathiraja D."/>
            <person name="Park B."/>
            <person name="Choi I.-G."/>
            <person name="Kim K.D."/>
        </authorList>
    </citation>
    <scope>NUCLEOTIDE SEQUENCE [LARGE SCALE GENOMIC DNA]</scope>
    <source>
        <strain evidence="7 8">687B-08</strain>
    </source>
</reference>
<organism evidence="7 8">
    <name type="scientific">Chryseobacterium viscerum</name>
    <dbReference type="NCBI Taxonomy" id="1037377"/>
    <lineage>
        <taxon>Bacteria</taxon>
        <taxon>Pseudomonadati</taxon>
        <taxon>Bacteroidota</taxon>
        <taxon>Flavobacteriia</taxon>
        <taxon>Flavobacteriales</taxon>
        <taxon>Weeksellaceae</taxon>
        <taxon>Chryseobacterium group</taxon>
        <taxon>Chryseobacterium</taxon>
    </lineage>
</organism>
<evidence type="ECO:0000256" key="1">
    <source>
        <dbReference type="ARBA" id="ARBA00009558"/>
    </source>
</evidence>
<name>A0A316WVC0_9FLAO</name>
<protein>
    <recommendedName>
        <fullName evidence="2">NAD(+)--protein-arginine ADP-ribosyltransferase</fullName>
        <ecNumber evidence="2">2.4.2.31</ecNumber>
    </recommendedName>
</protein>
<dbReference type="Proteomes" id="UP000236413">
    <property type="component" value="Unassembled WGS sequence"/>
</dbReference>
<dbReference type="EMBL" id="PPEG02000003">
    <property type="protein sequence ID" value="PWN62540.1"/>
    <property type="molecule type" value="Genomic_DNA"/>
</dbReference>
<dbReference type="SUPFAM" id="SSF56399">
    <property type="entry name" value="ADP-ribosylation"/>
    <property type="match status" value="1"/>
</dbReference>
<evidence type="ECO:0000256" key="4">
    <source>
        <dbReference type="ARBA" id="ARBA00022679"/>
    </source>
</evidence>
<keyword evidence="5" id="KW-0548">Nucleotidyltransferase</keyword>